<dbReference type="Pfam" id="PF00098">
    <property type="entry name" value="zf-CCHC"/>
    <property type="match status" value="1"/>
</dbReference>
<sequence>MRQGADLVARSRSSTSSVASNIMDRGKRIETGLVDFIPHPPSRLDAYAYLEEPMKMTFGKFHFHVEKEGSYRLEVPISSGLSADGLDPLISVSSVESSDKEISSPRFIGSRASEKLAKIFSDMSFESSADSYISDDSSDTDSFDFIDKSISIGKVFTNLYDGVTEPSKAKTPKYHQVYAIGEASRDQEETSEAFDDLGNPYVDPSDLRRGSHPIELESNLAVFMAEKMPPPTVEYLNWYEEETSIARGGEEQLDVKMDVKLDMELDMKISHGRAREEREECARGEEEVQPVQPGPAPTPVRPVNRHQPPPTEGAHHIITWREYEALRNEMRREFRTKDDELKGTVDEIKQTLDATNVTVTGLADQMTDIQRTLQICLAIENLTHNNNKARHDEDPEFEDDAHNARGASWSSPVAGFHLAAMVVDKMKKMDWSESAASTSGSSMSTARNRDMLCHTCGGKGHFKRDCPNRKVMIINEDNEYEIGDDVDPNAPDDDDYDTDGEDAYPSDARTIVVSQRALNVLPSASTQRCNLFQTKALVGPDKACKVIIDGGSCRNLASKELCTKLKLKYLPHPHPYYIQWLSDNGEMKEFGDVFPEEVPAGLPPLRGHNIRDFWENRRDVSSILRSVRGLLSTPPRRTSVSSAPAVGSELESKHGWLSTPPRRIFEFNSRSQHRDQISTILRDQFGMVPKGGQSGYSKPYPGDYEMIPLPPKYRLPDFSKSGSDGSSSIEHVGRYLAQLGPA</sequence>
<dbReference type="Gene3D" id="4.10.60.10">
    <property type="entry name" value="Zinc finger, CCHC-type"/>
    <property type="match status" value="1"/>
</dbReference>
<protein>
    <recommendedName>
        <fullName evidence="3">CCHC-type domain-containing protein</fullName>
    </recommendedName>
</protein>
<organism evidence="4 5">
    <name type="scientific">Lolium multiflorum</name>
    <name type="common">Italian ryegrass</name>
    <name type="synonym">Lolium perenne subsp. multiflorum</name>
    <dbReference type="NCBI Taxonomy" id="4521"/>
    <lineage>
        <taxon>Eukaryota</taxon>
        <taxon>Viridiplantae</taxon>
        <taxon>Streptophyta</taxon>
        <taxon>Embryophyta</taxon>
        <taxon>Tracheophyta</taxon>
        <taxon>Spermatophyta</taxon>
        <taxon>Magnoliopsida</taxon>
        <taxon>Liliopsida</taxon>
        <taxon>Poales</taxon>
        <taxon>Poaceae</taxon>
        <taxon>BOP clade</taxon>
        <taxon>Pooideae</taxon>
        <taxon>Poodae</taxon>
        <taxon>Poeae</taxon>
        <taxon>Poeae Chloroplast Group 2 (Poeae type)</taxon>
        <taxon>Loliodinae</taxon>
        <taxon>Loliinae</taxon>
        <taxon>Lolium</taxon>
    </lineage>
</organism>
<evidence type="ECO:0000256" key="2">
    <source>
        <dbReference type="SAM" id="MobiDB-lite"/>
    </source>
</evidence>
<dbReference type="AlphaFoldDB" id="A0AAD8X0B6"/>
<feature type="region of interest" description="Disordered" evidence="2">
    <location>
        <begin position="184"/>
        <end position="209"/>
    </location>
</feature>
<evidence type="ECO:0000259" key="3">
    <source>
        <dbReference type="PROSITE" id="PS50158"/>
    </source>
</evidence>
<dbReference type="PANTHER" id="PTHR35046:SF9">
    <property type="entry name" value="RNA-DIRECTED DNA POLYMERASE"/>
    <property type="match status" value="1"/>
</dbReference>
<accession>A0AAD8X0B6</accession>
<gene>
    <name evidence="4" type="ORF">QYE76_047567</name>
</gene>
<feature type="region of interest" description="Disordered" evidence="2">
    <location>
        <begin position="281"/>
        <end position="313"/>
    </location>
</feature>
<dbReference type="EMBL" id="JAUUTY010000002">
    <property type="protein sequence ID" value="KAK1686719.1"/>
    <property type="molecule type" value="Genomic_DNA"/>
</dbReference>
<dbReference type="SUPFAM" id="SSF57756">
    <property type="entry name" value="Retrovirus zinc finger-like domains"/>
    <property type="match status" value="1"/>
</dbReference>
<dbReference type="InterPro" id="IPR001878">
    <property type="entry name" value="Znf_CCHC"/>
</dbReference>
<reference evidence="4" key="1">
    <citation type="submission" date="2023-07" db="EMBL/GenBank/DDBJ databases">
        <title>A chromosome-level genome assembly of Lolium multiflorum.</title>
        <authorList>
            <person name="Chen Y."/>
            <person name="Copetti D."/>
            <person name="Kolliker R."/>
            <person name="Studer B."/>
        </authorList>
    </citation>
    <scope>NUCLEOTIDE SEQUENCE</scope>
    <source>
        <strain evidence="4">02402/16</strain>
        <tissue evidence="4">Leaf</tissue>
    </source>
</reference>
<evidence type="ECO:0000313" key="4">
    <source>
        <dbReference type="EMBL" id="KAK1686719.1"/>
    </source>
</evidence>
<comment type="caution">
    <text evidence="4">The sequence shown here is derived from an EMBL/GenBank/DDBJ whole genome shotgun (WGS) entry which is preliminary data.</text>
</comment>
<feature type="region of interest" description="Disordered" evidence="2">
    <location>
        <begin position="387"/>
        <end position="408"/>
    </location>
</feature>
<dbReference type="Proteomes" id="UP001231189">
    <property type="component" value="Unassembled WGS sequence"/>
</dbReference>
<name>A0AAD8X0B6_LOLMU</name>
<keyword evidence="1" id="KW-0479">Metal-binding</keyword>
<dbReference type="PROSITE" id="PS50158">
    <property type="entry name" value="ZF_CCHC"/>
    <property type="match status" value="1"/>
</dbReference>
<keyword evidence="5" id="KW-1185">Reference proteome</keyword>
<dbReference type="GO" id="GO:0008270">
    <property type="term" value="F:zinc ion binding"/>
    <property type="evidence" value="ECO:0007669"/>
    <property type="project" value="UniProtKB-KW"/>
</dbReference>
<dbReference type="GO" id="GO:0003676">
    <property type="term" value="F:nucleic acid binding"/>
    <property type="evidence" value="ECO:0007669"/>
    <property type="project" value="InterPro"/>
</dbReference>
<keyword evidence="1" id="KW-0862">Zinc</keyword>
<dbReference type="InterPro" id="IPR036875">
    <property type="entry name" value="Znf_CCHC_sf"/>
</dbReference>
<feature type="region of interest" description="Disordered" evidence="2">
    <location>
        <begin position="480"/>
        <end position="502"/>
    </location>
</feature>
<keyword evidence="1" id="KW-0863">Zinc-finger</keyword>
<evidence type="ECO:0000313" key="5">
    <source>
        <dbReference type="Proteomes" id="UP001231189"/>
    </source>
</evidence>
<evidence type="ECO:0000256" key="1">
    <source>
        <dbReference type="PROSITE-ProRule" id="PRU00047"/>
    </source>
</evidence>
<proteinExistence type="predicted"/>
<dbReference type="PANTHER" id="PTHR35046">
    <property type="entry name" value="ZINC KNUCKLE (CCHC-TYPE) FAMILY PROTEIN"/>
    <property type="match status" value="1"/>
</dbReference>
<feature type="domain" description="CCHC-type" evidence="3">
    <location>
        <begin position="453"/>
        <end position="468"/>
    </location>
</feature>
<dbReference type="SMART" id="SM00343">
    <property type="entry name" value="ZnF_C2HC"/>
    <property type="match status" value="1"/>
</dbReference>